<evidence type="ECO:0000313" key="3">
    <source>
        <dbReference type="Proteomes" id="UP000034917"/>
    </source>
</evidence>
<comment type="caution">
    <text evidence="2">The sequence shown here is derived from an EMBL/GenBank/DDBJ whole genome shotgun (WGS) entry which is preliminary data.</text>
</comment>
<dbReference type="Proteomes" id="UP000034917">
    <property type="component" value="Unassembled WGS sequence"/>
</dbReference>
<organism evidence="2 3">
    <name type="scientific">Candidatus Roizmanbacteria bacterium GW2011_GWC2_37_13</name>
    <dbReference type="NCBI Taxonomy" id="1618486"/>
    <lineage>
        <taxon>Bacteria</taxon>
        <taxon>Candidatus Roizmaniibacteriota</taxon>
    </lineage>
</organism>
<protein>
    <recommendedName>
        <fullName evidence="1">GGDEF domain-containing protein</fullName>
    </recommendedName>
</protein>
<dbReference type="InterPro" id="IPR000160">
    <property type="entry name" value="GGDEF_dom"/>
</dbReference>
<dbReference type="AlphaFoldDB" id="A0A0G0G1W9"/>
<gene>
    <name evidence="2" type="ORF">US40_C0011G0038</name>
</gene>
<evidence type="ECO:0000313" key="2">
    <source>
        <dbReference type="EMBL" id="KKQ25153.1"/>
    </source>
</evidence>
<name>A0A0G0G1W9_9BACT</name>
<sequence length="555" mass="63713">MTETGRGEPSSVSEIKSKIANLICYDPGINQRREFYLQKSIQPLIEEPVQIYTRSALLAENLDYFKENPNGQLTILKFDIANFHAADLARDEKGNSAGDLVLNRFARRINEIASEHKDKPKIKVNSGRYGGDEFAISIFGDYSDELINQLKRNFDESFPQEAWARNPKFVYGYFKKGLDTGALIEEQRVRLKKTRGDETIEVIKRPEAEFERKIFDYFLGQGLTLNTVEISKIKKKYSTSIAFDKYIAENENRQSNVGVKDKLDNIIKKHPRIGKEIQRLLSTVHDDREKLEILSYSEERLFDRLLGDIVLSPSEFIANLPGYKKIYCLDLKLIKELNDNLSYIDGDLAIRDLWKKIKNGLGEDLGKVEISRRGGSFFIGIKNQPIFPGAINKFGQALTSIKSVKIDEQNSLKVGFASVDLDTNEKFYTQKFGELIFSAENQFYLWLVDYLTQERKTNGPIYPGLDFVFPQSDISERRRLYFRSLDGLVNHFFISKRAFRRSSIMLNLLKKQDFSSSKYDRLKSAIELINKDSFGKEMSEEGLKMLGNTVVAALL</sequence>
<dbReference type="InterPro" id="IPR043128">
    <property type="entry name" value="Rev_trsase/Diguanyl_cyclase"/>
</dbReference>
<evidence type="ECO:0000259" key="1">
    <source>
        <dbReference type="PROSITE" id="PS50887"/>
    </source>
</evidence>
<dbReference type="SUPFAM" id="SSF55073">
    <property type="entry name" value="Nucleotide cyclase"/>
    <property type="match status" value="1"/>
</dbReference>
<dbReference type="EMBL" id="LBSV01000011">
    <property type="protein sequence ID" value="KKQ25153.1"/>
    <property type="molecule type" value="Genomic_DNA"/>
</dbReference>
<dbReference type="Gene3D" id="3.30.70.270">
    <property type="match status" value="1"/>
</dbReference>
<accession>A0A0G0G1W9</accession>
<feature type="domain" description="GGDEF" evidence="1">
    <location>
        <begin position="71"/>
        <end position="205"/>
    </location>
</feature>
<reference evidence="2 3" key="1">
    <citation type="journal article" date="2015" name="Nature">
        <title>rRNA introns, odd ribosomes, and small enigmatic genomes across a large radiation of phyla.</title>
        <authorList>
            <person name="Brown C.T."/>
            <person name="Hug L.A."/>
            <person name="Thomas B.C."/>
            <person name="Sharon I."/>
            <person name="Castelle C.J."/>
            <person name="Singh A."/>
            <person name="Wilkins M.J."/>
            <person name="Williams K.H."/>
            <person name="Banfield J.F."/>
        </authorList>
    </citation>
    <scope>NUCLEOTIDE SEQUENCE [LARGE SCALE GENOMIC DNA]</scope>
</reference>
<dbReference type="PROSITE" id="PS50887">
    <property type="entry name" value="GGDEF"/>
    <property type="match status" value="1"/>
</dbReference>
<dbReference type="InterPro" id="IPR029787">
    <property type="entry name" value="Nucleotide_cyclase"/>
</dbReference>
<proteinExistence type="predicted"/>